<evidence type="ECO:0000313" key="6">
    <source>
        <dbReference type="EMBL" id="MFD2872714.1"/>
    </source>
</evidence>
<keyword evidence="4" id="KW-0472">Membrane</keyword>
<evidence type="ECO:0000256" key="3">
    <source>
        <dbReference type="ARBA" id="ARBA00022989"/>
    </source>
</evidence>
<sequence>MFCAVAQKHQKLYYRKFDGTYLVSKEGADYMQVIQEPDAGSKFYNVINVYPDSNRMFIGTASSIVPLRLEGPGMLYYHSGKKKELLTYKSGQPEGLAYDFYENGKLSAMLNYPPVGSKDNRVKLISYFDQNGNALVTDGNGYYSDTYKGTFEEGKMVDGYRSGDWKGNDDGGGITFIETYEKGNLITGTSTDKDGNKHTYQKRNINATYAYGMDRFRDILRRRVRYKDEDVNNNNRGMVLVAFTVTKEGQLENLHVLHGIDKSMDNEVLRVVKETAGKWKPAVRYGIPITTDVSFPLNFVINVEEIMDFDPFGL</sequence>
<keyword evidence="2" id="KW-0812">Transmembrane</keyword>
<protein>
    <submittedName>
        <fullName evidence="6">TonB family protein</fullName>
    </submittedName>
</protein>
<evidence type="ECO:0000259" key="5">
    <source>
        <dbReference type="PROSITE" id="PS52015"/>
    </source>
</evidence>
<feature type="domain" description="TonB C-terminal" evidence="5">
    <location>
        <begin position="211"/>
        <end position="308"/>
    </location>
</feature>
<dbReference type="RefSeq" id="WP_377184678.1">
    <property type="nucleotide sequence ID" value="NZ_JBHUPD010000002.1"/>
</dbReference>
<dbReference type="Gene3D" id="3.30.1150.10">
    <property type="match status" value="1"/>
</dbReference>
<evidence type="ECO:0000256" key="1">
    <source>
        <dbReference type="ARBA" id="ARBA00004167"/>
    </source>
</evidence>
<dbReference type="SUPFAM" id="SSF82185">
    <property type="entry name" value="Histone H3 K4-specific methyltransferase SET7/9 N-terminal domain"/>
    <property type="match status" value="1"/>
</dbReference>
<dbReference type="PROSITE" id="PS52015">
    <property type="entry name" value="TONB_CTD"/>
    <property type="match status" value="1"/>
</dbReference>
<dbReference type="NCBIfam" id="TIGR01352">
    <property type="entry name" value="tonB_Cterm"/>
    <property type="match status" value="1"/>
</dbReference>
<evidence type="ECO:0000313" key="7">
    <source>
        <dbReference type="Proteomes" id="UP001597557"/>
    </source>
</evidence>
<dbReference type="InterPro" id="IPR037682">
    <property type="entry name" value="TonB_C"/>
</dbReference>
<evidence type="ECO:0000256" key="2">
    <source>
        <dbReference type="ARBA" id="ARBA00022692"/>
    </source>
</evidence>
<dbReference type="InterPro" id="IPR006260">
    <property type="entry name" value="TonB/TolA_C"/>
</dbReference>
<dbReference type="Pfam" id="PF03544">
    <property type="entry name" value="TonB_C"/>
    <property type="match status" value="1"/>
</dbReference>
<comment type="caution">
    <text evidence="6">The sequence shown here is derived from an EMBL/GenBank/DDBJ whole genome shotgun (WGS) entry which is preliminary data.</text>
</comment>
<dbReference type="EMBL" id="JBHUPD010000002">
    <property type="protein sequence ID" value="MFD2872714.1"/>
    <property type="molecule type" value="Genomic_DNA"/>
</dbReference>
<name>A0ABW5YBE9_9SPHI</name>
<dbReference type="Proteomes" id="UP001597557">
    <property type="component" value="Unassembled WGS sequence"/>
</dbReference>
<evidence type="ECO:0000256" key="4">
    <source>
        <dbReference type="ARBA" id="ARBA00023136"/>
    </source>
</evidence>
<keyword evidence="7" id="KW-1185">Reference proteome</keyword>
<dbReference type="SUPFAM" id="SSF74653">
    <property type="entry name" value="TolA/TonB C-terminal domain"/>
    <property type="match status" value="1"/>
</dbReference>
<gene>
    <name evidence="6" type="ORF">ACFS5N_09560</name>
</gene>
<proteinExistence type="predicted"/>
<keyword evidence="3" id="KW-1133">Transmembrane helix</keyword>
<dbReference type="Gene3D" id="2.20.110.10">
    <property type="entry name" value="Histone H3 K4-specific methyltransferase SET7/9 N-terminal domain"/>
    <property type="match status" value="1"/>
</dbReference>
<organism evidence="6 7">
    <name type="scientific">Mucilaginibacter ximonensis</name>
    <dbReference type="NCBI Taxonomy" id="538021"/>
    <lineage>
        <taxon>Bacteria</taxon>
        <taxon>Pseudomonadati</taxon>
        <taxon>Bacteroidota</taxon>
        <taxon>Sphingobacteriia</taxon>
        <taxon>Sphingobacteriales</taxon>
        <taxon>Sphingobacteriaceae</taxon>
        <taxon>Mucilaginibacter</taxon>
    </lineage>
</organism>
<accession>A0ABW5YBE9</accession>
<comment type="subcellular location">
    <subcellularLocation>
        <location evidence="1">Membrane</location>
        <topology evidence="1">Single-pass membrane protein</topology>
    </subcellularLocation>
</comment>
<reference evidence="7" key="1">
    <citation type="journal article" date="2019" name="Int. J. Syst. Evol. Microbiol.">
        <title>The Global Catalogue of Microorganisms (GCM) 10K type strain sequencing project: providing services to taxonomists for standard genome sequencing and annotation.</title>
        <authorList>
            <consortium name="The Broad Institute Genomics Platform"/>
            <consortium name="The Broad Institute Genome Sequencing Center for Infectious Disease"/>
            <person name="Wu L."/>
            <person name="Ma J."/>
        </authorList>
    </citation>
    <scope>NUCLEOTIDE SEQUENCE [LARGE SCALE GENOMIC DNA]</scope>
    <source>
        <strain evidence="7">KCTC 22437</strain>
    </source>
</reference>